<dbReference type="EMBL" id="CP000383">
    <property type="protein sequence ID" value="ABG58485.1"/>
    <property type="molecule type" value="Genomic_DNA"/>
</dbReference>
<dbReference type="Proteomes" id="UP000001822">
    <property type="component" value="Chromosome"/>
</dbReference>
<dbReference type="SMR" id="A0A6N4SQC2"/>
<feature type="binding site" evidence="3">
    <location>
        <position position="134"/>
    </location>
    <ligand>
        <name>acetyl-CoA</name>
        <dbReference type="ChEBI" id="CHEBI:57288"/>
    </ligand>
</feature>
<reference evidence="5 6" key="1">
    <citation type="journal article" date="2007" name="Appl. Environ. Microbiol.">
        <title>Genome sequence of the cellulolytic gliding bacterium Cytophaga hutchinsonii.</title>
        <authorList>
            <person name="Xie G."/>
            <person name="Bruce D.C."/>
            <person name="Challacombe J.F."/>
            <person name="Chertkov O."/>
            <person name="Detter J.C."/>
            <person name="Gilna P."/>
            <person name="Han C.S."/>
            <person name="Lucas S."/>
            <person name="Misra M."/>
            <person name="Myers G.L."/>
            <person name="Richardson P."/>
            <person name="Tapia R."/>
            <person name="Thayer N."/>
            <person name="Thompson L.S."/>
            <person name="Brettin T.S."/>
            <person name="Henrissat B."/>
            <person name="Wilson D.B."/>
            <person name="McBride M.J."/>
        </authorList>
    </citation>
    <scope>NUCLEOTIDE SEQUENCE [LARGE SCALE GENOMIC DNA]</scope>
    <source>
        <strain evidence="6">ATCC 33406 / DSM 1761 / CIP 103989 / NBRC 15051 / NCIMB 9469 / D465</strain>
    </source>
</reference>
<evidence type="ECO:0000313" key="6">
    <source>
        <dbReference type="Proteomes" id="UP000001822"/>
    </source>
</evidence>
<evidence type="ECO:0000259" key="4">
    <source>
        <dbReference type="Pfam" id="PF17836"/>
    </source>
</evidence>
<keyword evidence="6" id="KW-1185">Reference proteome</keyword>
<gene>
    <name evidence="5" type="ordered locus">CHU_1212</name>
</gene>
<evidence type="ECO:0000256" key="3">
    <source>
        <dbReference type="PIRSR" id="PIRSR620019-2"/>
    </source>
</evidence>
<dbReference type="InterPro" id="IPR050179">
    <property type="entry name" value="Trans_hexapeptide_repeat"/>
</dbReference>
<proteinExistence type="inferred from homology"/>
<feature type="site" description="Increases basicity of active site His" evidence="2">
    <location>
        <position position="126"/>
    </location>
</feature>
<dbReference type="OrthoDB" id="708224at2"/>
<dbReference type="SUPFAM" id="SSF51161">
    <property type="entry name" value="Trimeric LpxA-like enzymes"/>
    <property type="match status" value="1"/>
</dbReference>
<feature type="binding site" evidence="3">
    <location>
        <position position="61"/>
    </location>
    <ligand>
        <name>substrate</name>
    </ligand>
</feature>
<feature type="active site" description="Proton acceptor" evidence="2">
    <location>
        <position position="125"/>
    </location>
</feature>
<dbReference type="KEGG" id="chu:CHU_1212"/>
<evidence type="ECO:0000256" key="1">
    <source>
        <dbReference type="ARBA" id="ARBA00007274"/>
    </source>
</evidence>
<dbReference type="AlphaFoldDB" id="A0A6N4SQC2"/>
<dbReference type="Pfam" id="PF00132">
    <property type="entry name" value="Hexapep"/>
    <property type="match status" value="2"/>
</dbReference>
<dbReference type="InterPro" id="IPR020019">
    <property type="entry name" value="AcTrfase_PglD-like"/>
</dbReference>
<dbReference type="Pfam" id="PF17836">
    <property type="entry name" value="PglD_N"/>
    <property type="match status" value="1"/>
</dbReference>
<dbReference type="CDD" id="cd03360">
    <property type="entry name" value="LbH_AT_putative"/>
    <property type="match status" value="1"/>
</dbReference>
<dbReference type="RefSeq" id="WP_011584600.1">
    <property type="nucleotide sequence ID" value="NC_008255.1"/>
</dbReference>
<comment type="similarity">
    <text evidence="1">Belongs to the transferase hexapeptide repeat family.</text>
</comment>
<dbReference type="Gene3D" id="2.160.10.10">
    <property type="entry name" value="Hexapeptide repeat proteins"/>
    <property type="match status" value="1"/>
</dbReference>
<name>A0A6N4SQC2_CYTH3</name>
<sequence length="203" mass="21390">MLLYGASGHSRVVKDCVMTSGGEVHAIFDDNQDLIKLDNIPVVGYYDPEYESAEQIIVTIGDNLIRKKIVSKIKHAFGKAIHSASTVSPTTVIGEGTVAMPGSIVNAGSRVGKHCIINSNAIVEHDCELGDFVHLSSNVTLCADVNIGEGTHIGAGSTVIPGKQIGKWCVIGAGAVIIQDIPDYSMVVGVPGKIIRTLVKKTV</sequence>
<dbReference type="Gene3D" id="3.40.50.20">
    <property type="match status" value="1"/>
</dbReference>
<dbReference type="InterPro" id="IPR001451">
    <property type="entry name" value="Hexapep"/>
</dbReference>
<accession>A0A6N4SQC2</accession>
<organism evidence="5 6">
    <name type="scientific">Cytophaga hutchinsonii (strain ATCC 33406 / DSM 1761 / CIP 103989 / NBRC 15051 / NCIMB 9469 / D465)</name>
    <dbReference type="NCBI Taxonomy" id="269798"/>
    <lineage>
        <taxon>Bacteria</taxon>
        <taxon>Pseudomonadati</taxon>
        <taxon>Bacteroidota</taxon>
        <taxon>Cytophagia</taxon>
        <taxon>Cytophagales</taxon>
        <taxon>Cytophagaceae</taxon>
        <taxon>Cytophaga</taxon>
    </lineage>
</organism>
<dbReference type="InterPro" id="IPR011004">
    <property type="entry name" value="Trimer_LpxA-like_sf"/>
</dbReference>
<dbReference type="PANTHER" id="PTHR43300">
    <property type="entry name" value="ACETYLTRANSFERASE"/>
    <property type="match status" value="1"/>
</dbReference>
<evidence type="ECO:0000313" key="5">
    <source>
        <dbReference type="EMBL" id="ABG58485.1"/>
    </source>
</evidence>
<dbReference type="InterPro" id="IPR041561">
    <property type="entry name" value="PglD_N"/>
</dbReference>
<protein>
    <submittedName>
        <fullName evidence="5">Acetyltransferase with multiple hexapeptide repeat domains</fullName>
    </submittedName>
</protein>
<feature type="binding site" evidence="3">
    <location>
        <begin position="7"/>
        <end position="9"/>
    </location>
    <ligand>
        <name>substrate</name>
    </ligand>
</feature>
<dbReference type="PANTHER" id="PTHR43300:SF7">
    <property type="entry name" value="UDP-N-ACETYLBACILLOSAMINE N-ACETYLTRANSFERASE"/>
    <property type="match status" value="1"/>
</dbReference>
<dbReference type="NCBIfam" id="TIGR03570">
    <property type="entry name" value="NeuD_NnaD"/>
    <property type="match status" value="1"/>
</dbReference>
<evidence type="ECO:0000256" key="2">
    <source>
        <dbReference type="PIRSR" id="PIRSR620019-1"/>
    </source>
</evidence>
<feature type="domain" description="PglD N-terminal" evidence="4">
    <location>
        <begin position="2"/>
        <end position="73"/>
    </location>
</feature>